<feature type="signal peptide" evidence="1">
    <location>
        <begin position="1"/>
        <end position="19"/>
    </location>
</feature>
<organism evidence="2 3">
    <name type="scientific">Alicyclobacillus mengziensis</name>
    <dbReference type="NCBI Taxonomy" id="2931921"/>
    <lineage>
        <taxon>Bacteria</taxon>
        <taxon>Bacillati</taxon>
        <taxon>Bacillota</taxon>
        <taxon>Bacilli</taxon>
        <taxon>Bacillales</taxon>
        <taxon>Alicyclobacillaceae</taxon>
        <taxon>Alicyclobacillus</taxon>
    </lineage>
</organism>
<reference evidence="2 3" key="1">
    <citation type="submission" date="2021-02" db="EMBL/GenBank/DDBJ databases">
        <title>Alicyclobacillus curvatus sp. nov. and Alicyclobacillus mengziensis sp. nov., two acidophilic bacteria isolated from acid mine drainage.</title>
        <authorList>
            <person name="Huang Y."/>
        </authorList>
    </citation>
    <scope>NUCLEOTIDE SEQUENCE [LARGE SCALE GENOMIC DNA]</scope>
    <source>
        <strain evidence="2 3">S30H14</strain>
    </source>
</reference>
<protein>
    <recommendedName>
        <fullName evidence="4">Lipoprotein</fullName>
    </recommendedName>
</protein>
<evidence type="ECO:0000313" key="3">
    <source>
        <dbReference type="Proteomes" id="UP000663505"/>
    </source>
</evidence>
<dbReference type="RefSeq" id="WP_206658072.1">
    <property type="nucleotide sequence ID" value="NZ_CP071182.1"/>
</dbReference>
<sequence length="198" mass="21522">MRKLSLKNTVMTCSLVGIAMILPGCSANGQTAINPSTTHSSNSQESQLISKSLNAAYKGLRSTLKITEVKTVDQDEWVLFTLGKPVRYDGLAYLHKTDAGWKIEGKKIISWNDKKPIFVSSMGGHLAGNIPQSYLVVGGQVNSIQVTSVQVDFQGSSDVVMVNHDSPYYLLVKKGLNSTKDIQDIIGLGKSNKIIYTS</sequence>
<proteinExistence type="predicted"/>
<gene>
    <name evidence="2" type="ORF">JZ786_07285</name>
</gene>
<dbReference type="KEGG" id="afx:JZ786_07285"/>
<dbReference type="EMBL" id="CP071182">
    <property type="protein sequence ID" value="QSO48755.1"/>
    <property type="molecule type" value="Genomic_DNA"/>
</dbReference>
<keyword evidence="1" id="KW-0732">Signal</keyword>
<evidence type="ECO:0008006" key="4">
    <source>
        <dbReference type="Google" id="ProtNLM"/>
    </source>
</evidence>
<keyword evidence="3" id="KW-1185">Reference proteome</keyword>
<feature type="chain" id="PRO_5040926306" description="Lipoprotein" evidence="1">
    <location>
        <begin position="20"/>
        <end position="198"/>
    </location>
</feature>
<evidence type="ECO:0000256" key="1">
    <source>
        <dbReference type="SAM" id="SignalP"/>
    </source>
</evidence>
<name>A0A9X7Z8S5_9BACL</name>
<evidence type="ECO:0000313" key="2">
    <source>
        <dbReference type="EMBL" id="QSO48755.1"/>
    </source>
</evidence>
<accession>A0A9X7Z8S5</accession>
<dbReference type="Proteomes" id="UP000663505">
    <property type="component" value="Chromosome"/>
</dbReference>
<dbReference type="AlphaFoldDB" id="A0A9X7Z8S5"/>